<dbReference type="GO" id="GO:0032259">
    <property type="term" value="P:methylation"/>
    <property type="evidence" value="ECO:0007669"/>
    <property type="project" value="UniProtKB-KW"/>
</dbReference>
<dbReference type="SUPFAM" id="SSF53335">
    <property type="entry name" value="S-adenosyl-L-methionine-dependent methyltransferases"/>
    <property type="match status" value="1"/>
</dbReference>
<evidence type="ECO:0000313" key="2">
    <source>
        <dbReference type="EMBL" id="CAA3032351.1"/>
    </source>
</evidence>
<keyword evidence="3" id="KW-1185">Reference proteome</keyword>
<proteinExistence type="inferred from homology"/>
<dbReference type="Gene3D" id="3.40.50.150">
    <property type="entry name" value="Vaccinia Virus protein VP39"/>
    <property type="match status" value="1"/>
</dbReference>
<dbReference type="Pfam" id="PF03492">
    <property type="entry name" value="Methyltransf_7"/>
    <property type="match status" value="1"/>
</dbReference>
<organism evidence="2 3">
    <name type="scientific">Olea europaea subsp. europaea</name>
    <dbReference type="NCBI Taxonomy" id="158383"/>
    <lineage>
        <taxon>Eukaryota</taxon>
        <taxon>Viridiplantae</taxon>
        <taxon>Streptophyta</taxon>
        <taxon>Embryophyta</taxon>
        <taxon>Tracheophyta</taxon>
        <taxon>Spermatophyta</taxon>
        <taxon>Magnoliopsida</taxon>
        <taxon>eudicotyledons</taxon>
        <taxon>Gunneridae</taxon>
        <taxon>Pentapetalae</taxon>
        <taxon>asterids</taxon>
        <taxon>lamiids</taxon>
        <taxon>Lamiales</taxon>
        <taxon>Oleaceae</taxon>
        <taxon>Oleeae</taxon>
        <taxon>Olea</taxon>
    </lineage>
</organism>
<gene>
    <name evidence="2" type="ORF">OLEA9_A071619</name>
</gene>
<evidence type="ECO:0000256" key="1">
    <source>
        <dbReference type="ARBA" id="ARBA00007967"/>
    </source>
</evidence>
<reference evidence="2 3" key="1">
    <citation type="submission" date="2019-12" db="EMBL/GenBank/DDBJ databases">
        <authorList>
            <person name="Alioto T."/>
            <person name="Alioto T."/>
            <person name="Gomez Garrido J."/>
        </authorList>
    </citation>
    <scope>NUCLEOTIDE SEQUENCE [LARGE SCALE GENOMIC DNA]</scope>
</reference>
<keyword evidence="2" id="KW-0808">Transferase</keyword>
<name>A0A8S0VJH3_OLEEU</name>
<comment type="caution">
    <text evidence="2">The sequence shown here is derived from an EMBL/GenBank/DDBJ whole genome shotgun (WGS) entry which is preliminary data.</text>
</comment>
<dbReference type="InterPro" id="IPR029063">
    <property type="entry name" value="SAM-dependent_MTases_sf"/>
</dbReference>
<keyword evidence="2" id="KW-0489">Methyltransferase</keyword>
<dbReference type="AlphaFoldDB" id="A0A8S0VJH3"/>
<evidence type="ECO:0000313" key="3">
    <source>
        <dbReference type="Proteomes" id="UP000594638"/>
    </source>
</evidence>
<dbReference type="Gramene" id="OE9A071619T1">
    <property type="protein sequence ID" value="OE9A071619C1"/>
    <property type="gene ID" value="OE9A071619"/>
</dbReference>
<accession>A0A8S0VJH3</accession>
<dbReference type="PANTHER" id="PTHR31009">
    <property type="entry name" value="S-ADENOSYL-L-METHIONINE:CARBOXYL METHYLTRANSFERASE FAMILY PROTEIN"/>
    <property type="match status" value="1"/>
</dbReference>
<dbReference type="InterPro" id="IPR005299">
    <property type="entry name" value="MeTrfase_7"/>
</dbReference>
<protein>
    <submittedName>
        <fullName evidence="2">Probable S-adenosylmethionine-dependent methyltransferase At5g37990</fullName>
    </submittedName>
</protein>
<sequence length="192" mass="21949">MQTIVESIKEKIEIVSHQIPEFRVFFNDWTSNDFNTLFASLSLEREYYAARVLGSFHGRVFPKASHHLTYSSCSLSWLSEVPKEVLDPLSLAWNKGKILYYGDKNEVLNAYSAQFAKDLDSFLKARAEELVFGGLMAFIHGCEPIEIRTSLKLVYHHSNFWDLVSWTWLRRKDGSDGIAVHGGPMAVDMKVV</sequence>
<dbReference type="EMBL" id="CACTIH010009564">
    <property type="protein sequence ID" value="CAA3032351.1"/>
    <property type="molecule type" value="Genomic_DNA"/>
</dbReference>
<comment type="similarity">
    <text evidence="1">Belongs to the methyltransferase superfamily. Type-7 methyltransferase family.</text>
</comment>
<dbReference type="OrthoDB" id="909524at2759"/>
<dbReference type="Proteomes" id="UP000594638">
    <property type="component" value="Unassembled WGS sequence"/>
</dbReference>
<dbReference type="GO" id="GO:0008168">
    <property type="term" value="F:methyltransferase activity"/>
    <property type="evidence" value="ECO:0007669"/>
    <property type="project" value="UniProtKB-KW"/>
</dbReference>